<keyword evidence="2" id="KW-1185">Reference proteome</keyword>
<evidence type="ECO:0008006" key="3">
    <source>
        <dbReference type="Google" id="ProtNLM"/>
    </source>
</evidence>
<protein>
    <recommendedName>
        <fullName evidence="3">Ankyrin repeat domain-containing protein</fullName>
    </recommendedName>
</protein>
<comment type="caution">
    <text evidence="1">The sequence shown here is derived from an EMBL/GenBank/DDBJ whole genome shotgun (WGS) entry which is preliminary data.</text>
</comment>
<proteinExistence type="predicted"/>
<dbReference type="Proteomes" id="UP000612055">
    <property type="component" value="Unassembled WGS sequence"/>
</dbReference>
<evidence type="ECO:0000313" key="1">
    <source>
        <dbReference type="EMBL" id="KAG2486588.1"/>
    </source>
</evidence>
<sequence length="198" mass="20231">MVQAVVRDQPTLLAGLLAMGGDPDAPLFAAGGSLFEAALMENRPQCARVLLRFGHSPARCEEASARALLAASKSGNVQCLELVVGEAGVDARQHGYFALAKATAEGRTEVVEALLRAGAAWCGGDPFKRVALLLAAAESECEAVAAEVVRLGGSGALPQGPQGWQCLQRAARAGKAGLELLLRQAMGGATEAAPAEAS</sequence>
<dbReference type="InterPro" id="IPR002110">
    <property type="entry name" value="Ankyrin_rpt"/>
</dbReference>
<evidence type="ECO:0000313" key="2">
    <source>
        <dbReference type="Proteomes" id="UP000612055"/>
    </source>
</evidence>
<dbReference type="AlphaFoldDB" id="A0A835XM36"/>
<dbReference type="EMBL" id="JAEHOE010000110">
    <property type="protein sequence ID" value="KAG2486588.1"/>
    <property type="molecule type" value="Genomic_DNA"/>
</dbReference>
<organism evidence="1 2">
    <name type="scientific">Edaphochlamys debaryana</name>
    <dbReference type="NCBI Taxonomy" id="47281"/>
    <lineage>
        <taxon>Eukaryota</taxon>
        <taxon>Viridiplantae</taxon>
        <taxon>Chlorophyta</taxon>
        <taxon>core chlorophytes</taxon>
        <taxon>Chlorophyceae</taxon>
        <taxon>CS clade</taxon>
        <taxon>Chlamydomonadales</taxon>
        <taxon>Chlamydomonadales incertae sedis</taxon>
        <taxon>Edaphochlamys</taxon>
    </lineage>
</organism>
<dbReference type="Pfam" id="PF12796">
    <property type="entry name" value="Ank_2"/>
    <property type="match status" value="1"/>
</dbReference>
<dbReference type="InterPro" id="IPR036770">
    <property type="entry name" value="Ankyrin_rpt-contain_sf"/>
</dbReference>
<reference evidence="1" key="1">
    <citation type="journal article" date="2020" name="bioRxiv">
        <title>Comparative genomics of Chlamydomonas.</title>
        <authorList>
            <person name="Craig R.J."/>
            <person name="Hasan A.R."/>
            <person name="Ness R.W."/>
            <person name="Keightley P.D."/>
        </authorList>
    </citation>
    <scope>NUCLEOTIDE SEQUENCE</scope>
    <source>
        <strain evidence="1">CCAP 11/70</strain>
    </source>
</reference>
<dbReference type="Gene3D" id="1.25.40.20">
    <property type="entry name" value="Ankyrin repeat-containing domain"/>
    <property type="match status" value="1"/>
</dbReference>
<name>A0A835XM36_9CHLO</name>
<dbReference type="SUPFAM" id="SSF48403">
    <property type="entry name" value="Ankyrin repeat"/>
    <property type="match status" value="1"/>
</dbReference>
<gene>
    <name evidence="1" type="ORF">HYH03_014758</name>
</gene>
<accession>A0A835XM36</accession>